<dbReference type="AlphaFoldDB" id="A0A109K400"/>
<dbReference type="InterPro" id="IPR017080">
    <property type="entry name" value="UCP036990_CBS_BON"/>
</dbReference>
<gene>
    <name evidence="5" type="ORF">AS026_00285</name>
</gene>
<accession>A0A109K400</accession>
<dbReference type="RefSeq" id="WP_062368271.1">
    <property type="nucleotide sequence ID" value="NZ_LNCD01000001.1"/>
</dbReference>
<evidence type="ECO:0000313" key="6">
    <source>
        <dbReference type="Proteomes" id="UP000068164"/>
    </source>
</evidence>
<proteinExistence type="predicted"/>
<comment type="caution">
    <text evidence="5">The sequence shown here is derived from an EMBL/GenBank/DDBJ whole genome shotgun (WGS) entry which is preliminary data.</text>
</comment>
<evidence type="ECO:0008006" key="7">
    <source>
        <dbReference type="Google" id="ProtNLM"/>
    </source>
</evidence>
<evidence type="ECO:0000256" key="1">
    <source>
        <dbReference type="ARBA" id="ARBA00023122"/>
    </source>
</evidence>
<dbReference type="EMBL" id="LNCD01000001">
    <property type="protein sequence ID" value="KWV60280.1"/>
    <property type="molecule type" value="Genomic_DNA"/>
</dbReference>
<dbReference type="Gene3D" id="3.30.1340.30">
    <property type="match status" value="1"/>
</dbReference>
<protein>
    <recommendedName>
        <fullName evidence="7">Histidine kinase</fullName>
    </recommendedName>
</protein>
<dbReference type="InterPro" id="IPR051257">
    <property type="entry name" value="Diverse_CBS-Domain"/>
</dbReference>
<keyword evidence="6" id="KW-1185">Reference proteome</keyword>
<dbReference type="PANTHER" id="PTHR43080:SF26">
    <property type="entry name" value="REGULATORY PROTEIN"/>
    <property type="match status" value="1"/>
</dbReference>
<organism evidence="5 6">
    <name type="scientific">Rhizobium altiplani</name>
    <dbReference type="NCBI Taxonomy" id="1864509"/>
    <lineage>
        <taxon>Bacteria</taxon>
        <taxon>Pseudomonadati</taxon>
        <taxon>Pseudomonadota</taxon>
        <taxon>Alphaproteobacteria</taxon>
        <taxon>Hyphomicrobiales</taxon>
        <taxon>Rhizobiaceae</taxon>
        <taxon>Rhizobium/Agrobacterium group</taxon>
        <taxon>Rhizobium</taxon>
    </lineage>
</organism>
<evidence type="ECO:0000256" key="2">
    <source>
        <dbReference type="PROSITE-ProRule" id="PRU00703"/>
    </source>
</evidence>
<name>A0A109K400_9HYPH</name>
<dbReference type="PROSITE" id="PS51371">
    <property type="entry name" value="CBS"/>
    <property type="match status" value="2"/>
</dbReference>
<dbReference type="Gene3D" id="3.10.580.10">
    <property type="entry name" value="CBS-domain"/>
    <property type="match status" value="1"/>
</dbReference>
<dbReference type="PANTHER" id="PTHR43080">
    <property type="entry name" value="CBS DOMAIN-CONTAINING PROTEIN CBSX3, MITOCHONDRIAL"/>
    <property type="match status" value="1"/>
</dbReference>
<evidence type="ECO:0000259" key="3">
    <source>
        <dbReference type="PROSITE" id="PS50914"/>
    </source>
</evidence>
<evidence type="ECO:0000259" key="4">
    <source>
        <dbReference type="PROSITE" id="PS51371"/>
    </source>
</evidence>
<reference evidence="5 6" key="1">
    <citation type="submission" date="2015-11" db="EMBL/GenBank/DDBJ databases">
        <title>Draft Genome Sequence of the Strain BR 10423 (Rhizobium sp.) isolated from nodules of Mimosa pudica.</title>
        <authorList>
            <person name="Barauna A.C."/>
            <person name="Zilli J.E."/>
            <person name="Simoes-Araujo J.L."/>
            <person name="Reis V.M."/>
            <person name="James E.K."/>
            <person name="Reis F.B.Jr."/>
            <person name="Rouws L.F."/>
            <person name="Passos S.R."/>
            <person name="Gois S.R."/>
        </authorList>
    </citation>
    <scope>NUCLEOTIDE SEQUENCE [LARGE SCALE GENOMIC DNA]</scope>
    <source>
        <strain evidence="5 6">BR10423</strain>
    </source>
</reference>
<dbReference type="Pfam" id="PF00571">
    <property type="entry name" value="CBS"/>
    <property type="match status" value="2"/>
</dbReference>
<keyword evidence="1 2" id="KW-0129">CBS domain</keyword>
<feature type="domain" description="CBS" evidence="4">
    <location>
        <begin position="7"/>
        <end position="63"/>
    </location>
</feature>
<dbReference type="PROSITE" id="PS50914">
    <property type="entry name" value="BON"/>
    <property type="match status" value="1"/>
</dbReference>
<dbReference type="Proteomes" id="UP000068164">
    <property type="component" value="Unassembled WGS sequence"/>
</dbReference>
<dbReference type="Pfam" id="PF04972">
    <property type="entry name" value="BON"/>
    <property type="match status" value="1"/>
</dbReference>
<evidence type="ECO:0000313" key="5">
    <source>
        <dbReference type="EMBL" id="KWV60280.1"/>
    </source>
</evidence>
<dbReference type="PIRSF" id="PIRSF036990">
    <property type="entry name" value="UCP036990_CBS_BON"/>
    <property type="match status" value="1"/>
</dbReference>
<feature type="domain" description="BON" evidence="3">
    <location>
        <begin position="155"/>
        <end position="223"/>
    </location>
</feature>
<feature type="domain" description="CBS" evidence="4">
    <location>
        <begin position="94"/>
        <end position="149"/>
    </location>
</feature>
<dbReference type="InterPro" id="IPR007055">
    <property type="entry name" value="BON_dom"/>
</dbReference>
<dbReference type="InterPro" id="IPR000644">
    <property type="entry name" value="CBS_dom"/>
</dbReference>
<dbReference type="InterPro" id="IPR046342">
    <property type="entry name" value="CBS_dom_sf"/>
</dbReference>
<dbReference type="CDD" id="cd04586">
    <property type="entry name" value="CBS_pair_BON_assoc"/>
    <property type="match status" value="1"/>
</dbReference>
<dbReference type="SMART" id="SM00116">
    <property type="entry name" value="CBS"/>
    <property type="match status" value="2"/>
</dbReference>
<dbReference type="OrthoDB" id="9783590at2"/>
<sequence>MRVSQIMTEGVITITERATVIDAAELMLYHRISGLPVLDARGGLVGMLSQSDLVRRTEAQTETRRSWWLQLLTGQDMLADEYVALRERRVGEVMSRPLVTVSPYATLTEAAELMEQTSVKRLPVVVGDSLVGIITRKDFLKPLGQSRSVSVFPIDDRTILSNVEAELQTREWARCGQIRVSVNAGIVVLRVTVPDERVRAAVRVAAENVAGVKDVRDELTWIDQSFRILAPSPTVEERLN</sequence>
<dbReference type="SUPFAM" id="SSF54631">
    <property type="entry name" value="CBS-domain pair"/>
    <property type="match status" value="1"/>
</dbReference>